<dbReference type="GO" id="GO:0006366">
    <property type="term" value="P:transcription by RNA polymerase II"/>
    <property type="evidence" value="ECO:0007669"/>
    <property type="project" value="InterPro"/>
</dbReference>
<evidence type="ECO:0000256" key="5">
    <source>
        <dbReference type="ARBA" id="ARBA00061274"/>
    </source>
</evidence>
<evidence type="ECO:0000256" key="1">
    <source>
        <dbReference type="ARBA" id="ARBA00004123"/>
    </source>
</evidence>
<keyword evidence="3" id="KW-0804">Transcription</keyword>
<dbReference type="GO" id="GO:0046982">
    <property type="term" value="F:protein heterodimerization activity"/>
    <property type="evidence" value="ECO:0007669"/>
    <property type="project" value="InterPro"/>
</dbReference>
<dbReference type="OrthoDB" id="440760at2759"/>
<gene>
    <name evidence="6" type="ORF">TNCT_458641</name>
</gene>
<dbReference type="Pfam" id="PF02269">
    <property type="entry name" value="TFIID-18kDa"/>
    <property type="match status" value="1"/>
</dbReference>
<dbReference type="Proteomes" id="UP000887116">
    <property type="component" value="Unassembled WGS sequence"/>
</dbReference>
<dbReference type="EMBL" id="BMAO01018178">
    <property type="protein sequence ID" value="GFR21695.1"/>
    <property type="molecule type" value="Genomic_DNA"/>
</dbReference>
<sequence>MVASRRFAFQREHSNVKKKSKDLVFQNEIGCMMHSFGDSAYPLKASVALIERIIRDQMNMLLKKATQLNLKQRGNNLTHGHLLLLLQKNENKFRRLMYYLKMRDASELIRKKKYDDLP</sequence>
<comment type="caution">
    <text evidence="6">The sequence shown here is derived from an EMBL/GenBank/DDBJ whole genome shotgun (WGS) entry which is preliminary data.</text>
</comment>
<proteinExistence type="inferred from homology"/>
<evidence type="ECO:0000256" key="4">
    <source>
        <dbReference type="ARBA" id="ARBA00023242"/>
    </source>
</evidence>
<dbReference type="AlphaFoldDB" id="A0A8X6HGH3"/>
<evidence type="ECO:0000256" key="2">
    <source>
        <dbReference type="ARBA" id="ARBA00023015"/>
    </source>
</evidence>
<comment type="subcellular location">
    <subcellularLocation>
        <location evidence="1">Nucleus</location>
    </subcellularLocation>
</comment>
<protein>
    <submittedName>
        <fullName evidence="6">Uncharacterized protein</fullName>
    </submittedName>
</protein>
<keyword evidence="4" id="KW-0539">Nucleus</keyword>
<evidence type="ECO:0000313" key="7">
    <source>
        <dbReference type="Proteomes" id="UP000887116"/>
    </source>
</evidence>
<dbReference type="PANTHER" id="PTHR11380:SF16">
    <property type="entry name" value="TRANSCRIPTION INITIATION PROTEIN SPT3 HOMOLOG"/>
    <property type="match status" value="1"/>
</dbReference>
<name>A0A8X6HGH3_TRICU</name>
<accession>A0A8X6HGH3</accession>
<dbReference type="GO" id="GO:0003713">
    <property type="term" value="F:transcription coactivator activity"/>
    <property type="evidence" value="ECO:0007669"/>
    <property type="project" value="TreeGrafter"/>
</dbReference>
<organism evidence="6 7">
    <name type="scientific">Trichonephila clavata</name>
    <name type="common">Joro spider</name>
    <name type="synonym">Nephila clavata</name>
    <dbReference type="NCBI Taxonomy" id="2740835"/>
    <lineage>
        <taxon>Eukaryota</taxon>
        <taxon>Metazoa</taxon>
        <taxon>Ecdysozoa</taxon>
        <taxon>Arthropoda</taxon>
        <taxon>Chelicerata</taxon>
        <taxon>Arachnida</taxon>
        <taxon>Araneae</taxon>
        <taxon>Araneomorphae</taxon>
        <taxon>Entelegynae</taxon>
        <taxon>Araneoidea</taxon>
        <taxon>Nephilidae</taxon>
        <taxon>Trichonephila</taxon>
    </lineage>
</organism>
<dbReference type="Gene3D" id="1.10.20.10">
    <property type="entry name" value="Histone, subunit A"/>
    <property type="match status" value="1"/>
</dbReference>
<dbReference type="GO" id="GO:0005634">
    <property type="term" value="C:nucleus"/>
    <property type="evidence" value="ECO:0007669"/>
    <property type="project" value="UniProtKB-SubCell"/>
</dbReference>
<reference evidence="6" key="1">
    <citation type="submission" date="2020-07" db="EMBL/GenBank/DDBJ databases">
        <title>Multicomponent nature underlies the extraordinary mechanical properties of spider dragline silk.</title>
        <authorList>
            <person name="Kono N."/>
            <person name="Nakamura H."/>
            <person name="Mori M."/>
            <person name="Yoshida Y."/>
            <person name="Ohtoshi R."/>
            <person name="Malay A.D."/>
            <person name="Moran D.A.P."/>
            <person name="Tomita M."/>
            <person name="Numata K."/>
            <person name="Arakawa K."/>
        </authorList>
    </citation>
    <scope>NUCLEOTIDE SEQUENCE</scope>
</reference>
<dbReference type="SUPFAM" id="SSF47113">
    <property type="entry name" value="Histone-fold"/>
    <property type="match status" value="1"/>
</dbReference>
<evidence type="ECO:0000313" key="6">
    <source>
        <dbReference type="EMBL" id="GFR21695.1"/>
    </source>
</evidence>
<evidence type="ECO:0000256" key="3">
    <source>
        <dbReference type="ARBA" id="ARBA00023163"/>
    </source>
</evidence>
<dbReference type="PANTHER" id="PTHR11380">
    <property type="entry name" value="TRANSCRIPTION INITIATION FACTOR TFIID/SUPT3-RELATED"/>
    <property type="match status" value="1"/>
</dbReference>
<dbReference type="InterPro" id="IPR003195">
    <property type="entry name" value="TFIID_TAF13"/>
</dbReference>
<keyword evidence="7" id="KW-1185">Reference proteome</keyword>
<dbReference type="InterPro" id="IPR009072">
    <property type="entry name" value="Histone-fold"/>
</dbReference>
<keyword evidence="2" id="KW-0805">Transcription regulation</keyword>
<feature type="non-terminal residue" evidence="6">
    <location>
        <position position="1"/>
    </location>
</feature>
<comment type="similarity">
    <text evidence="5">Belongs to the SPT3 family.</text>
</comment>